<evidence type="ECO:0000256" key="3">
    <source>
        <dbReference type="ARBA" id="ARBA00022525"/>
    </source>
</evidence>
<evidence type="ECO:0000313" key="7">
    <source>
        <dbReference type="EMBL" id="KAG7315669.1"/>
    </source>
</evidence>
<proteinExistence type="inferred from homology"/>
<dbReference type="GO" id="GO:0097746">
    <property type="term" value="P:blood vessel diameter maintenance"/>
    <property type="evidence" value="ECO:0007669"/>
    <property type="project" value="InterPro"/>
</dbReference>
<protein>
    <submittedName>
        <fullName evidence="7">Uncharacterized protein</fullName>
    </submittedName>
</protein>
<evidence type="ECO:0000256" key="2">
    <source>
        <dbReference type="ARBA" id="ARBA00006719"/>
    </source>
</evidence>
<evidence type="ECO:0000256" key="5">
    <source>
        <dbReference type="ARBA" id="ARBA00023157"/>
    </source>
</evidence>
<dbReference type="AlphaFoldDB" id="A0A9D3N477"/>
<dbReference type="InterPro" id="IPR001483">
    <property type="entry name" value="Urotensin_II"/>
</dbReference>
<keyword evidence="8" id="KW-1185">Reference proteome</keyword>
<comment type="similarity">
    <text evidence="2">Belongs to the urotensin-2 family.</text>
</comment>
<gene>
    <name evidence="7" type="ORF">KOW79_020535</name>
</gene>
<feature type="region of interest" description="Disordered" evidence="6">
    <location>
        <begin position="1"/>
        <end position="34"/>
    </location>
</feature>
<dbReference type="GO" id="GO:0005576">
    <property type="term" value="C:extracellular region"/>
    <property type="evidence" value="ECO:0007669"/>
    <property type="project" value="UniProtKB-SubCell"/>
</dbReference>
<evidence type="ECO:0000256" key="4">
    <source>
        <dbReference type="ARBA" id="ARBA00022702"/>
    </source>
</evidence>
<name>A0A9D3N477_9TELE</name>
<dbReference type="GO" id="GO:0005179">
    <property type="term" value="F:hormone activity"/>
    <property type="evidence" value="ECO:0007669"/>
    <property type="project" value="UniProtKB-KW"/>
</dbReference>
<reference evidence="7 8" key="1">
    <citation type="submission" date="2021-06" db="EMBL/GenBank/DDBJ databases">
        <title>Chromosome-level genome assembly of the red-tail catfish (Hemibagrus wyckioides).</title>
        <authorList>
            <person name="Shao F."/>
        </authorList>
    </citation>
    <scope>NUCLEOTIDE SEQUENCE [LARGE SCALE GENOMIC DNA]</scope>
    <source>
        <strain evidence="7">EC202008001</strain>
        <tissue evidence="7">Blood</tissue>
    </source>
</reference>
<keyword evidence="3" id="KW-0964">Secreted</keyword>
<evidence type="ECO:0000256" key="1">
    <source>
        <dbReference type="ARBA" id="ARBA00004613"/>
    </source>
</evidence>
<dbReference type="GO" id="GO:0008217">
    <property type="term" value="P:regulation of blood pressure"/>
    <property type="evidence" value="ECO:0007669"/>
    <property type="project" value="InterPro"/>
</dbReference>
<sequence>MDAAPVTSEVPDLQKTSLKGEKKPTDPWTSGPEIHDMTTYFDGQEMTVPVRPSGSLDKAISSPHFLDKTLAATNSQSQTLNPASVPVDSDGLKNIAAATNSLENQLNLGSVTDDPEIEDHAAMEDSSVRKPLKLISAIVNSNKQSKSAKINSASRTAERRQKMLHMLSALEELHKSLNHTLNSRLTIITRGNSNSRNPGKKNKMIPEGNMKSTTVSSVVSKGASARASTDQVDPKLLNGKAFKKSFPSTPKKTNKRVCFWKYCSQN</sequence>
<keyword evidence="5" id="KW-1015">Disulfide bond</keyword>
<comment type="subcellular location">
    <subcellularLocation>
        <location evidence="1">Secreted</location>
    </subcellularLocation>
</comment>
<dbReference type="PROSITE" id="PS00984">
    <property type="entry name" value="UROTENSIN_II"/>
    <property type="match status" value="1"/>
</dbReference>
<evidence type="ECO:0000313" key="8">
    <source>
        <dbReference type="Proteomes" id="UP000824219"/>
    </source>
</evidence>
<dbReference type="OrthoDB" id="8854060at2759"/>
<evidence type="ECO:0000256" key="6">
    <source>
        <dbReference type="SAM" id="MobiDB-lite"/>
    </source>
</evidence>
<dbReference type="Proteomes" id="UP000824219">
    <property type="component" value="Linkage Group LG26"/>
</dbReference>
<keyword evidence="4" id="KW-0372">Hormone</keyword>
<accession>A0A9D3N477</accession>
<comment type="caution">
    <text evidence="7">The sequence shown here is derived from an EMBL/GenBank/DDBJ whole genome shotgun (WGS) entry which is preliminary data.</text>
</comment>
<dbReference type="EMBL" id="JAHKSW010000026">
    <property type="protein sequence ID" value="KAG7315669.1"/>
    <property type="molecule type" value="Genomic_DNA"/>
</dbReference>
<organism evidence="7 8">
    <name type="scientific">Hemibagrus wyckioides</name>
    <dbReference type="NCBI Taxonomy" id="337641"/>
    <lineage>
        <taxon>Eukaryota</taxon>
        <taxon>Metazoa</taxon>
        <taxon>Chordata</taxon>
        <taxon>Craniata</taxon>
        <taxon>Vertebrata</taxon>
        <taxon>Euteleostomi</taxon>
        <taxon>Actinopterygii</taxon>
        <taxon>Neopterygii</taxon>
        <taxon>Teleostei</taxon>
        <taxon>Ostariophysi</taxon>
        <taxon>Siluriformes</taxon>
        <taxon>Bagridae</taxon>
        <taxon>Hemibagrus</taxon>
    </lineage>
</organism>
<feature type="region of interest" description="Disordered" evidence="6">
    <location>
        <begin position="189"/>
        <end position="208"/>
    </location>
</feature>